<proteinExistence type="predicted"/>
<dbReference type="EMBL" id="QZCE01000002">
    <property type="protein sequence ID" value="NEZ66940.1"/>
    <property type="molecule type" value="Genomic_DNA"/>
</dbReference>
<organism evidence="1 2">
    <name type="scientific">Adonisia turfae CCMR0082</name>
    <dbReference type="NCBI Taxonomy" id="2304604"/>
    <lineage>
        <taxon>Bacteria</taxon>
        <taxon>Bacillati</taxon>
        <taxon>Cyanobacteriota</taxon>
        <taxon>Adonisia</taxon>
        <taxon>Adonisia turfae</taxon>
    </lineage>
</organism>
<protein>
    <submittedName>
        <fullName evidence="1">Uncharacterized protein</fullName>
    </submittedName>
</protein>
<accession>A0A6M0SEJ9</accession>
<comment type="caution">
    <text evidence="1">The sequence shown here is derived from an EMBL/GenBank/DDBJ whole genome shotgun (WGS) entry which is preliminary data.</text>
</comment>
<gene>
    <name evidence="1" type="ORF">D0962_30005</name>
</gene>
<evidence type="ECO:0000313" key="2">
    <source>
        <dbReference type="Proteomes" id="UP000473574"/>
    </source>
</evidence>
<dbReference type="AlphaFoldDB" id="A0A6M0SEJ9"/>
<evidence type="ECO:0000313" key="1">
    <source>
        <dbReference type="EMBL" id="NEZ66940.1"/>
    </source>
</evidence>
<sequence>MIAEADKYCSPYEVVYIGNSQAFCQYENTIYSSGHLNTKAHNIFLDDLVSIGIVGLSTKIFLFRTHMNFIKENFTSQAITIVDLIYLLTWFDCAQFSHLAWWFMSAE</sequence>
<reference evidence="1 2" key="1">
    <citation type="journal article" date="2020" name="Microb. Ecol.">
        <title>Ecogenomics of the Marine Benthic Filamentous Cyanobacterium Adonisia.</title>
        <authorList>
            <person name="Walter J.M."/>
            <person name="Coutinho F.H."/>
            <person name="Leomil L."/>
            <person name="Hargreaves P.I."/>
            <person name="Campeao M.E."/>
            <person name="Vieira V.V."/>
            <person name="Silva B.S."/>
            <person name="Fistarol G.O."/>
            <person name="Salomon P.S."/>
            <person name="Sawabe T."/>
            <person name="Mino S."/>
            <person name="Hosokawa M."/>
            <person name="Miyashita H."/>
            <person name="Maruyama F."/>
            <person name="van Verk M.C."/>
            <person name="Dutilh B.E."/>
            <person name="Thompson C.C."/>
            <person name="Thompson F.L."/>
        </authorList>
    </citation>
    <scope>NUCLEOTIDE SEQUENCE [LARGE SCALE GENOMIC DNA]</scope>
    <source>
        <strain evidence="1 2">CCMR0082</strain>
    </source>
</reference>
<dbReference type="Proteomes" id="UP000473574">
    <property type="component" value="Unassembled WGS sequence"/>
</dbReference>
<name>A0A6M0SEJ9_9CYAN</name>